<evidence type="ECO:0000259" key="8">
    <source>
        <dbReference type="PROSITE" id="PS51202"/>
    </source>
</evidence>
<dbReference type="Pfam" id="PF02254">
    <property type="entry name" value="TrkA_N"/>
    <property type="match status" value="1"/>
</dbReference>
<evidence type="ECO:0000256" key="2">
    <source>
        <dbReference type="ARBA" id="ARBA00022448"/>
    </source>
</evidence>
<dbReference type="PRINTS" id="PR00335">
    <property type="entry name" value="KUPTAKETRKA"/>
</dbReference>
<dbReference type="Proteomes" id="UP000323865">
    <property type="component" value="Chromosome"/>
</dbReference>
<keyword evidence="6" id="KW-0406">Ion transport</keyword>
<feature type="domain" description="RCK C-terminal" evidence="8">
    <location>
        <begin position="134"/>
        <end position="215"/>
    </location>
</feature>
<name>A0A1B0ZIK6_9MICO</name>
<dbReference type="InterPro" id="IPR006036">
    <property type="entry name" value="K_uptake_TrkA"/>
</dbReference>
<dbReference type="PANTHER" id="PTHR43833:SF5">
    <property type="entry name" value="TRK SYSTEM POTASSIUM UPTAKE PROTEIN TRKA"/>
    <property type="match status" value="1"/>
</dbReference>
<dbReference type="PROSITE" id="PS51202">
    <property type="entry name" value="RCK_C"/>
    <property type="match status" value="1"/>
</dbReference>
<dbReference type="STRING" id="1630135.DAD186_11970"/>
<dbReference type="InterPro" id="IPR050721">
    <property type="entry name" value="Trk_Ktr_HKT_K-transport"/>
</dbReference>
<dbReference type="GO" id="GO:0015079">
    <property type="term" value="F:potassium ion transmembrane transporter activity"/>
    <property type="evidence" value="ECO:0007669"/>
    <property type="project" value="InterPro"/>
</dbReference>
<dbReference type="PANTHER" id="PTHR43833">
    <property type="entry name" value="POTASSIUM CHANNEL PROTEIN 2-RELATED-RELATED"/>
    <property type="match status" value="1"/>
</dbReference>
<dbReference type="EMBL" id="CP044108">
    <property type="protein sequence ID" value="QEU11851.1"/>
    <property type="molecule type" value="Genomic_DNA"/>
</dbReference>
<dbReference type="SUPFAM" id="SSF51735">
    <property type="entry name" value="NAD(P)-binding Rossmann-fold domains"/>
    <property type="match status" value="1"/>
</dbReference>
<dbReference type="KEGG" id="dva:DAD186_11970"/>
<dbReference type="Gene3D" id="3.30.70.1450">
    <property type="entry name" value="Regulator of K+ conductance, C-terminal domain"/>
    <property type="match status" value="1"/>
</dbReference>
<protein>
    <recommendedName>
        <fullName evidence="1">Trk system potassium uptake protein TrkA</fullName>
    </recommendedName>
</protein>
<keyword evidence="12" id="KW-1185">Reference proteome</keyword>
<evidence type="ECO:0000313" key="11">
    <source>
        <dbReference type="Proteomes" id="UP000092596"/>
    </source>
</evidence>
<dbReference type="Pfam" id="PF02080">
    <property type="entry name" value="TrkA_C"/>
    <property type="match status" value="1"/>
</dbReference>
<evidence type="ECO:0000259" key="7">
    <source>
        <dbReference type="PROSITE" id="PS51201"/>
    </source>
</evidence>
<dbReference type="Proteomes" id="UP000092596">
    <property type="component" value="Chromosome"/>
</dbReference>
<dbReference type="AlphaFoldDB" id="A0A1B0ZIK6"/>
<proteinExistence type="predicted"/>
<keyword evidence="2" id="KW-0813">Transport</keyword>
<dbReference type="PROSITE" id="PS51201">
    <property type="entry name" value="RCK_N"/>
    <property type="match status" value="1"/>
</dbReference>
<dbReference type="SUPFAM" id="SSF116726">
    <property type="entry name" value="TrkA C-terminal domain-like"/>
    <property type="match status" value="1"/>
</dbReference>
<gene>
    <name evidence="9" type="ORF">DAD186_11970</name>
    <name evidence="10" type="ORF">FOB48_05755</name>
</gene>
<sequence length="236" mass="25403">MKIVIVGAGSVGRSIARELLDKGRTVTLIDREGARPGLDEVTWVQGDAAELDVLEKAKLAEADVVVAATGDDKVNLVVSLLAKTEFGVPRTVGRVNHPRNEWMFDDAWGVDVAVSTPRIMTSLVEEAVSIGTVVTMFSFAKSETSMVEITVPETSPIVGKDIGDVAWPRSATLVGVVREGHPRPPAESEALEPRDELLFLAHRSCLTALQRTVVPRGLEETTAALPVVRVSDEDED</sequence>
<keyword evidence="3" id="KW-0633">Potassium transport</keyword>
<dbReference type="InterPro" id="IPR003148">
    <property type="entry name" value="RCK_N"/>
</dbReference>
<dbReference type="InterPro" id="IPR036721">
    <property type="entry name" value="RCK_C_sf"/>
</dbReference>
<reference evidence="10 12" key="2">
    <citation type="submission" date="2019-09" db="EMBL/GenBank/DDBJ databases">
        <title>FDA dAtabase for Regulatory Grade micrObial Sequences (FDA-ARGOS): Supporting development and validation of Infectious Disease Dx tests.</title>
        <authorList>
            <person name="Sciortino C."/>
            <person name="Tallon L."/>
            <person name="Sadzewicz L."/>
            <person name="Vavikolanu K."/>
            <person name="Mehta A."/>
            <person name="Aluvathingal J."/>
            <person name="Nadendla S."/>
            <person name="Nandy P."/>
            <person name="Geyer C."/>
            <person name="Yan Y."/>
            <person name="Sichtig H."/>
        </authorList>
    </citation>
    <scope>NUCLEOTIDE SEQUENCE [LARGE SCALE GENOMIC DNA]</scope>
    <source>
        <strain evidence="10 12">FDAARGOS_640</strain>
    </source>
</reference>
<dbReference type="EMBL" id="CP012117">
    <property type="protein sequence ID" value="ANP27747.1"/>
    <property type="molecule type" value="Genomic_DNA"/>
</dbReference>
<evidence type="ECO:0000313" key="10">
    <source>
        <dbReference type="EMBL" id="QEU11851.1"/>
    </source>
</evidence>
<dbReference type="InterPro" id="IPR006037">
    <property type="entry name" value="RCK_C"/>
</dbReference>
<dbReference type="RefSeq" id="WP_065247895.1">
    <property type="nucleotide sequence ID" value="NZ_CP012117.1"/>
</dbReference>
<evidence type="ECO:0000256" key="1">
    <source>
        <dbReference type="ARBA" id="ARBA00017378"/>
    </source>
</evidence>
<keyword evidence="4" id="KW-0630">Potassium</keyword>
<keyword evidence="5" id="KW-0520">NAD</keyword>
<dbReference type="PATRIC" id="fig|1630135.4.peg.1198"/>
<evidence type="ECO:0000313" key="12">
    <source>
        <dbReference type="Proteomes" id="UP000323865"/>
    </source>
</evidence>
<evidence type="ECO:0000256" key="4">
    <source>
        <dbReference type="ARBA" id="ARBA00022958"/>
    </source>
</evidence>
<evidence type="ECO:0000256" key="3">
    <source>
        <dbReference type="ARBA" id="ARBA00022538"/>
    </source>
</evidence>
<evidence type="ECO:0000313" key="9">
    <source>
        <dbReference type="EMBL" id="ANP27747.1"/>
    </source>
</evidence>
<dbReference type="GO" id="GO:0005886">
    <property type="term" value="C:plasma membrane"/>
    <property type="evidence" value="ECO:0007669"/>
    <property type="project" value="InterPro"/>
</dbReference>
<feature type="domain" description="RCK N-terminal" evidence="7">
    <location>
        <begin position="1"/>
        <end position="114"/>
    </location>
</feature>
<evidence type="ECO:0000256" key="5">
    <source>
        <dbReference type="ARBA" id="ARBA00023027"/>
    </source>
</evidence>
<reference evidence="9 11" key="1">
    <citation type="submission" date="2015-06" db="EMBL/GenBank/DDBJ databases">
        <title>Investigation of pathophysiology for high-risk pregnancy and development of treatment modality based on it.</title>
        <authorList>
            <person name="Kim B.-C."/>
            <person name="Lim S."/>
        </authorList>
    </citation>
    <scope>NUCLEOTIDE SEQUENCE [LARGE SCALE GENOMIC DNA]</scope>
    <source>
        <strain evidence="9 11">AD1-86</strain>
    </source>
</reference>
<accession>A0A1B0ZIK6</accession>
<dbReference type="Gene3D" id="3.40.50.720">
    <property type="entry name" value="NAD(P)-binding Rossmann-like Domain"/>
    <property type="match status" value="1"/>
</dbReference>
<dbReference type="InterPro" id="IPR036291">
    <property type="entry name" value="NAD(P)-bd_dom_sf"/>
</dbReference>
<evidence type="ECO:0000256" key="6">
    <source>
        <dbReference type="ARBA" id="ARBA00023065"/>
    </source>
</evidence>
<organism evidence="9 11">
    <name type="scientific">Dermabacter vaginalis</name>
    <dbReference type="NCBI Taxonomy" id="1630135"/>
    <lineage>
        <taxon>Bacteria</taxon>
        <taxon>Bacillati</taxon>
        <taxon>Actinomycetota</taxon>
        <taxon>Actinomycetes</taxon>
        <taxon>Micrococcales</taxon>
        <taxon>Dermabacteraceae</taxon>
        <taxon>Dermabacter</taxon>
    </lineage>
</organism>